<dbReference type="Pfam" id="PF05954">
    <property type="entry name" value="Phage_GPD"/>
    <property type="match status" value="1"/>
</dbReference>
<evidence type="ECO:0000313" key="1">
    <source>
        <dbReference type="EMBL" id="MDB0574118.1"/>
    </source>
</evidence>
<dbReference type="SUPFAM" id="SSF69279">
    <property type="entry name" value="Phage tail proteins"/>
    <property type="match status" value="1"/>
</dbReference>
<dbReference type="EMBL" id="JAIVFG010000164">
    <property type="protein sequence ID" value="MDB0574118.1"/>
    <property type="molecule type" value="Genomic_DNA"/>
</dbReference>
<protein>
    <submittedName>
        <fullName evidence="1">Type VI secretion system tip protein VgrG</fullName>
    </submittedName>
</protein>
<comment type="caution">
    <text evidence="1">The sequence shown here is derived from an EMBL/GenBank/DDBJ whole genome shotgun (WGS) entry which is preliminary data.</text>
</comment>
<feature type="non-terminal residue" evidence="1">
    <location>
        <position position="175"/>
    </location>
</feature>
<reference evidence="1" key="1">
    <citation type="submission" date="2021-09" db="EMBL/GenBank/DDBJ databases">
        <title>Genomic analysis of Ralstonia spp.</title>
        <authorList>
            <person name="Aburjaile F."/>
            <person name="Ariute J.C."/>
            <person name="Pais A.K.L."/>
            <person name="Albuquerque G.M.R."/>
            <person name="Silva A.M.F."/>
            <person name="Brenig B."/>
            <person name="Azevedo V."/>
            <person name="Matiuzzi M."/>
            <person name="Ramos R."/>
            <person name="Goes-Neto A."/>
            <person name="Soares S."/>
            <person name="Iseppon A.M.B."/>
            <person name="Souza E."/>
            <person name="Gama M."/>
        </authorList>
    </citation>
    <scope>NUCLEOTIDE SEQUENCE</scope>
    <source>
        <strain evidence="1">CCRMRs91</strain>
    </source>
</reference>
<dbReference type="AlphaFoldDB" id="A0AAW5ZX42"/>
<organism evidence="1 2">
    <name type="scientific">Ralstonia solanacearum</name>
    <name type="common">Pseudomonas solanacearum</name>
    <dbReference type="NCBI Taxonomy" id="305"/>
    <lineage>
        <taxon>Bacteria</taxon>
        <taxon>Pseudomonadati</taxon>
        <taxon>Pseudomonadota</taxon>
        <taxon>Betaproteobacteria</taxon>
        <taxon>Burkholderiales</taxon>
        <taxon>Burkholderiaceae</taxon>
        <taxon>Ralstonia</taxon>
        <taxon>Ralstonia solanacearum species complex</taxon>
    </lineage>
</organism>
<sequence length="175" mass="18735">QTRQAGESDAAFIRRLCRFAGIFWFIRAGKRDGADSGTPVHTLVFCDNPMLLPQSPASTQSPTGTVPYHHGAAVKDSDSITLLAAARSLVPGGVRRASGDYKTGKMDVAEFDTIIDQGEAGNDLAALLTDWVIDPPHAGDSRDDHTRLAKARILAHEHRAECVHGASDVRNLPPG</sequence>
<proteinExistence type="predicted"/>
<dbReference type="Gene3D" id="3.55.50.10">
    <property type="entry name" value="Baseplate protein-like domains"/>
    <property type="match status" value="1"/>
</dbReference>
<dbReference type="RefSeq" id="WP_271657516.1">
    <property type="nucleotide sequence ID" value="NZ_JAIVFG010000164.1"/>
</dbReference>
<feature type="non-terminal residue" evidence="1">
    <location>
        <position position="1"/>
    </location>
</feature>
<name>A0AAW5ZX42_RALSL</name>
<dbReference type="Proteomes" id="UP001144050">
    <property type="component" value="Unassembled WGS sequence"/>
</dbReference>
<gene>
    <name evidence="1" type="ORF">LBW59_25690</name>
</gene>
<evidence type="ECO:0000313" key="2">
    <source>
        <dbReference type="Proteomes" id="UP001144050"/>
    </source>
</evidence>
<accession>A0AAW5ZX42</accession>